<organism evidence="1 2">
    <name type="scientific">Paenibacillus agaridevorans</name>
    <dbReference type="NCBI Taxonomy" id="171404"/>
    <lineage>
        <taxon>Bacteria</taxon>
        <taxon>Bacillati</taxon>
        <taxon>Bacillota</taxon>
        <taxon>Bacilli</taxon>
        <taxon>Bacillales</taxon>
        <taxon>Paenibacillaceae</taxon>
        <taxon>Paenibacillus</taxon>
    </lineage>
</organism>
<reference evidence="1 2" key="1">
    <citation type="submission" date="2017-08" db="EMBL/GenBank/DDBJ databases">
        <title>Substantial Increase in Enzyme Production by Combined Drug-Resistance Mutations in Paenibacillus agaridevorans.</title>
        <authorList>
            <person name="Tanaka Y."/>
            <person name="Funane K."/>
            <person name="Hosaka T."/>
            <person name="Shiwa Y."/>
            <person name="Fujita N."/>
            <person name="Miyazaki T."/>
            <person name="Yoshikawa H."/>
            <person name="Murakami K."/>
            <person name="Kasahara K."/>
            <person name="Inaoka T."/>
            <person name="Hiraga Y."/>
            <person name="Ochi K."/>
        </authorList>
    </citation>
    <scope>NUCLEOTIDE SEQUENCE [LARGE SCALE GENOMIC DNA]</scope>
    <source>
        <strain evidence="1 2">T-3040</strain>
    </source>
</reference>
<evidence type="ECO:0000313" key="2">
    <source>
        <dbReference type="Proteomes" id="UP000245202"/>
    </source>
</evidence>
<proteinExistence type="predicted"/>
<gene>
    <name evidence="1" type="ORF">PAT3040_01956</name>
</gene>
<evidence type="ECO:0000313" key="1">
    <source>
        <dbReference type="EMBL" id="GBG07406.1"/>
    </source>
</evidence>
<dbReference type="EMBL" id="BDQX01000094">
    <property type="protein sequence ID" value="GBG07406.1"/>
    <property type="molecule type" value="Genomic_DNA"/>
</dbReference>
<accession>A0A2R5EL77</accession>
<dbReference type="AlphaFoldDB" id="A0A2R5EL77"/>
<comment type="caution">
    <text evidence="1">The sequence shown here is derived from an EMBL/GenBank/DDBJ whole genome shotgun (WGS) entry which is preliminary data.</text>
</comment>
<dbReference type="Proteomes" id="UP000245202">
    <property type="component" value="Unassembled WGS sequence"/>
</dbReference>
<name>A0A2R5EL77_9BACL</name>
<protein>
    <submittedName>
        <fullName evidence="1">Uncharacterized protein</fullName>
    </submittedName>
</protein>
<sequence length="148" mass="17270">MILALKGSNSLSVMKPDHANKWLEAYRKGSRYPKAKMDNFTNLFEKIQSDVMKQFTHSQIFVSTKQINTSINELNELRNKFIHFMPLGWSLNITGLPSLGLDIVEVLKFLVHESGNIYFYEEGHKEHIEQLIEELFCKLTQMKCKYIV</sequence>
<keyword evidence="2" id="KW-1185">Reference proteome</keyword>